<evidence type="ECO:0000256" key="2">
    <source>
        <dbReference type="SAM" id="MobiDB-lite"/>
    </source>
</evidence>
<dbReference type="AlphaFoldDB" id="A0A4Q7M1K3"/>
<evidence type="ECO:0000256" key="1">
    <source>
        <dbReference type="ARBA" id="ARBA00022763"/>
    </source>
</evidence>
<reference evidence="4 5" key="1">
    <citation type="submission" date="2019-02" db="EMBL/GenBank/DDBJ databases">
        <title>Sequencing the genomes of 1000 actinobacteria strains.</title>
        <authorList>
            <person name="Klenk H.-P."/>
        </authorList>
    </citation>
    <scope>NUCLEOTIDE SEQUENCE [LARGE SCALE GENOMIC DNA]</scope>
    <source>
        <strain evidence="4 5">DSM 16932</strain>
    </source>
</reference>
<dbReference type="GO" id="GO:0006281">
    <property type="term" value="P:DNA repair"/>
    <property type="evidence" value="ECO:0007669"/>
    <property type="project" value="InterPro"/>
</dbReference>
<dbReference type="OrthoDB" id="5244088at2"/>
<feature type="region of interest" description="Disordered" evidence="2">
    <location>
        <begin position="489"/>
        <end position="515"/>
    </location>
</feature>
<sequence length="567" mass="59423">MTAEPPPAPAPAPRGRRPAAGPVRTAALWVPDWPVVAAMGAAGVDAHLPAAVLAHQGVVATSAVARSAGVRRGMRRRVARERCPELVLLDADDARDVREFEPVAVAAETVVAGVEVARPGLLLLPSDGPARYHGTEGELARALVEAVGAAGFEAQVGVGDGVLAAVLAARGDVVVPPGQSRAFLAPRPTADLLHAVTDPGGITAVRDAVDLWWRLGVRTLGDLAALAPASVSGRFGALGAWAQRLARGEDLRPPARRRPEEDLAVGADLDPPALRVDVAAFAARRLAEELYELLSRRGLACGRLRITARTEEAELERVWRTDDTATGGLSAARITDRVRWQLEGWLTRASARGGRSRGGGDAPPAPIVRLALAAEEVVPAGTHQPGLWGADAGGDVRARRALGRVQGLLGGDAVLTVAVQGGRDPRDRVHLTPFGEQAVPPRDAALPWPGALPPPAPATVLERPARARVLDAEGHEVRLAPRLRLSAPPAEVEISPREGDGSARAPQSPSARGERVVGWAGPWPLMERWWEPDGGTRRVLLQVALGDGRGLLLATGGEGWAVEAVYD</sequence>
<dbReference type="RefSeq" id="WP_130413581.1">
    <property type="nucleotide sequence ID" value="NZ_SGWX01000001.1"/>
</dbReference>
<feature type="domain" description="UmuC" evidence="3">
    <location>
        <begin position="48"/>
        <end position="169"/>
    </location>
</feature>
<keyword evidence="1" id="KW-0227">DNA damage</keyword>
<comment type="caution">
    <text evidence="4">The sequence shown here is derived from an EMBL/GenBank/DDBJ whole genome shotgun (WGS) entry which is preliminary data.</text>
</comment>
<evidence type="ECO:0000313" key="5">
    <source>
        <dbReference type="Proteomes" id="UP000293852"/>
    </source>
</evidence>
<dbReference type="InterPro" id="IPR001126">
    <property type="entry name" value="UmuC"/>
</dbReference>
<dbReference type="EMBL" id="SGWX01000001">
    <property type="protein sequence ID" value="RZS61121.1"/>
    <property type="molecule type" value="Genomic_DNA"/>
</dbReference>
<evidence type="ECO:0000259" key="3">
    <source>
        <dbReference type="Pfam" id="PF00817"/>
    </source>
</evidence>
<dbReference type="InterPro" id="IPR050356">
    <property type="entry name" value="SulA_CellDiv_inhibitor"/>
</dbReference>
<gene>
    <name evidence="4" type="ORF">EV386_1409</name>
</gene>
<accession>A0A4Q7M1K3</accession>
<proteinExistence type="predicted"/>
<dbReference type="PANTHER" id="PTHR35369">
    <property type="entry name" value="BLR3025 PROTEIN-RELATED"/>
    <property type="match status" value="1"/>
</dbReference>
<dbReference type="PANTHER" id="PTHR35369:SF2">
    <property type="entry name" value="BLR3025 PROTEIN"/>
    <property type="match status" value="1"/>
</dbReference>
<dbReference type="InterPro" id="IPR043502">
    <property type="entry name" value="DNA/RNA_pol_sf"/>
</dbReference>
<evidence type="ECO:0000313" key="4">
    <source>
        <dbReference type="EMBL" id="RZS61121.1"/>
    </source>
</evidence>
<dbReference type="Proteomes" id="UP000293852">
    <property type="component" value="Unassembled WGS sequence"/>
</dbReference>
<name>A0A4Q7M1K3_9MICO</name>
<dbReference type="SUPFAM" id="SSF56672">
    <property type="entry name" value="DNA/RNA polymerases"/>
    <property type="match status" value="1"/>
</dbReference>
<dbReference type="Pfam" id="PF00817">
    <property type="entry name" value="IMS"/>
    <property type="match status" value="1"/>
</dbReference>
<keyword evidence="5" id="KW-1185">Reference proteome</keyword>
<organism evidence="4 5">
    <name type="scientific">Xylanimonas ulmi</name>
    <dbReference type="NCBI Taxonomy" id="228973"/>
    <lineage>
        <taxon>Bacteria</taxon>
        <taxon>Bacillati</taxon>
        <taxon>Actinomycetota</taxon>
        <taxon>Actinomycetes</taxon>
        <taxon>Micrococcales</taxon>
        <taxon>Promicromonosporaceae</taxon>
        <taxon>Xylanimonas</taxon>
    </lineage>
</organism>
<protein>
    <submittedName>
        <fullName evidence="4">Protein ImuB</fullName>
    </submittedName>
</protein>
<dbReference type="Gene3D" id="3.40.1170.60">
    <property type="match status" value="1"/>
</dbReference>